<reference evidence="8 9" key="1">
    <citation type="submission" date="2017-03" db="EMBL/GenBank/DDBJ databases">
        <title>Genome Survey of Euroglyphus maynei.</title>
        <authorList>
            <person name="Arlian L.G."/>
            <person name="Morgan M.S."/>
            <person name="Rider S.D."/>
        </authorList>
    </citation>
    <scope>NUCLEOTIDE SEQUENCE [LARGE SCALE GENOMIC DNA]</scope>
    <source>
        <strain evidence="8">Arlian Lab</strain>
        <tissue evidence="8">Whole body</tissue>
    </source>
</reference>
<dbReference type="EC" id="6.2.1.3" evidence="6"/>
<evidence type="ECO:0000256" key="2">
    <source>
        <dbReference type="ARBA" id="ARBA00022598"/>
    </source>
</evidence>
<dbReference type="GO" id="GO:0005524">
    <property type="term" value="F:ATP binding"/>
    <property type="evidence" value="ECO:0007669"/>
    <property type="project" value="UniProtKB-KW"/>
</dbReference>
<keyword evidence="4" id="KW-0276">Fatty acid metabolism</keyword>
<keyword evidence="4" id="KW-0443">Lipid metabolism</keyword>
<evidence type="ECO:0000256" key="3">
    <source>
        <dbReference type="ARBA" id="ARBA00022741"/>
    </source>
</evidence>
<comment type="caution">
    <text evidence="8">The sequence shown here is derived from an EMBL/GenBank/DDBJ whole genome shotgun (WGS) entry which is preliminary data.</text>
</comment>
<keyword evidence="5" id="KW-0067">ATP-binding</keyword>
<dbReference type="GO" id="GO:0035336">
    <property type="term" value="P:long-chain fatty-acyl-CoA metabolic process"/>
    <property type="evidence" value="ECO:0007669"/>
    <property type="project" value="TreeGrafter"/>
</dbReference>
<sequence length="229" mass="25211">MHAAYAILNEEIIEEYDSHIYYAILPLAHILELIVESAFFGVGVKIERGFDTPMVNESICKRLNGNLGGKVQYMICGGAPLSPDTQRMMKAFLNVQILVGYGTSETCGGASLMGMHDLSIGNVGAPLKGVKVRLIDWPEGGYSVNDKPYPRGELVIGGKSIAKGYYKLPEKTEESFEEKDGIWWFKTGDIGEINKIGAIKIIDRKKDLIKLQFGEYISLGKVSIFSPGK</sequence>
<dbReference type="GO" id="GO:0005886">
    <property type="term" value="C:plasma membrane"/>
    <property type="evidence" value="ECO:0007669"/>
    <property type="project" value="TreeGrafter"/>
</dbReference>
<evidence type="ECO:0000313" key="8">
    <source>
        <dbReference type="EMBL" id="OTF70550.1"/>
    </source>
</evidence>
<dbReference type="GO" id="GO:0005783">
    <property type="term" value="C:endoplasmic reticulum"/>
    <property type="evidence" value="ECO:0007669"/>
    <property type="project" value="TreeGrafter"/>
</dbReference>
<dbReference type="InterPro" id="IPR000873">
    <property type="entry name" value="AMP-dep_synth/lig_dom"/>
</dbReference>
<dbReference type="InterPro" id="IPR042099">
    <property type="entry name" value="ANL_N_sf"/>
</dbReference>
<accession>A0A1Y3AQ28</accession>
<dbReference type="SUPFAM" id="SSF56801">
    <property type="entry name" value="Acetyl-CoA synthetase-like"/>
    <property type="match status" value="1"/>
</dbReference>
<keyword evidence="2" id="KW-0436">Ligase</keyword>
<comment type="similarity">
    <text evidence="1">Belongs to the ATP-dependent AMP-binding enzyme family.</text>
</comment>
<dbReference type="GO" id="GO:0005811">
    <property type="term" value="C:lipid droplet"/>
    <property type="evidence" value="ECO:0007669"/>
    <property type="project" value="TreeGrafter"/>
</dbReference>
<evidence type="ECO:0000259" key="7">
    <source>
        <dbReference type="Pfam" id="PF00501"/>
    </source>
</evidence>
<organism evidence="8 9">
    <name type="scientific">Euroglyphus maynei</name>
    <name type="common">Mayne's house dust mite</name>
    <dbReference type="NCBI Taxonomy" id="6958"/>
    <lineage>
        <taxon>Eukaryota</taxon>
        <taxon>Metazoa</taxon>
        <taxon>Ecdysozoa</taxon>
        <taxon>Arthropoda</taxon>
        <taxon>Chelicerata</taxon>
        <taxon>Arachnida</taxon>
        <taxon>Acari</taxon>
        <taxon>Acariformes</taxon>
        <taxon>Sarcoptiformes</taxon>
        <taxon>Astigmata</taxon>
        <taxon>Psoroptidia</taxon>
        <taxon>Analgoidea</taxon>
        <taxon>Pyroglyphidae</taxon>
        <taxon>Pyroglyphinae</taxon>
        <taxon>Euroglyphus</taxon>
    </lineage>
</organism>
<evidence type="ECO:0000256" key="6">
    <source>
        <dbReference type="ARBA" id="ARBA00026121"/>
    </source>
</evidence>
<dbReference type="Proteomes" id="UP000194236">
    <property type="component" value="Unassembled WGS sequence"/>
</dbReference>
<evidence type="ECO:0000313" key="9">
    <source>
        <dbReference type="Proteomes" id="UP000194236"/>
    </source>
</evidence>
<dbReference type="PANTHER" id="PTHR43272">
    <property type="entry name" value="LONG-CHAIN-FATTY-ACID--COA LIGASE"/>
    <property type="match status" value="1"/>
</dbReference>
<protein>
    <recommendedName>
        <fullName evidence="6">long-chain-fatty-acid--CoA ligase</fullName>
        <ecNumber evidence="6">6.2.1.3</ecNumber>
    </recommendedName>
</protein>
<dbReference type="Gene3D" id="3.40.50.12780">
    <property type="entry name" value="N-terminal domain of ligase-like"/>
    <property type="match status" value="1"/>
</dbReference>
<evidence type="ECO:0000256" key="5">
    <source>
        <dbReference type="ARBA" id="ARBA00022840"/>
    </source>
</evidence>
<dbReference type="OrthoDB" id="1700726at2759"/>
<dbReference type="Pfam" id="PF00501">
    <property type="entry name" value="AMP-binding"/>
    <property type="match status" value="1"/>
</dbReference>
<keyword evidence="9" id="KW-1185">Reference proteome</keyword>
<gene>
    <name evidence="8" type="ORF">BLA29_008433</name>
</gene>
<feature type="domain" description="AMP-dependent synthetase/ligase" evidence="7">
    <location>
        <begin position="66"/>
        <end position="166"/>
    </location>
</feature>
<evidence type="ECO:0000256" key="4">
    <source>
        <dbReference type="ARBA" id="ARBA00022832"/>
    </source>
</evidence>
<dbReference type="AlphaFoldDB" id="A0A1Y3AQ28"/>
<dbReference type="GO" id="GO:0004467">
    <property type="term" value="F:long-chain fatty acid-CoA ligase activity"/>
    <property type="evidence" value="ECO:0007669"/>
    <property type="project" value="UniProtKB-EC"/>
</dbReference>
<name>A0A1Y3AQ28_EURMA</name>
<dbReference type="EMBL" id="MUJZ01065225">
    <property type="protein sequence ID" value="OTF70550.1"/>
    <property type="molecule type" value="Genomic_DNA"/>
</dbReference>
<evidence type="ECO:0000256" key="1">
    <source>
        <dbReference type="ARBA" id="ARBA00006432"/>
    </source>
</evidence>
<dbReference type="GO" id="GO:0030182">
    <property type="term" value="P:neuron differentiation"/>
    <property type="evidence" value="ECO:0007669"/>
    <property type="project" value="TreeGrafter"/>
</dbReference>
<proteinExistence type="inferred from homology"/>
<dbReference type="PANTHER" id="PTHR43272:SF83">
    <property type="entry name" value="ACYL-COA SYNTHETASE LONG-CHAIN, ISOFORM J"/>
    <property type="match status" value="1"/>
</dbReference>
<keyword evidence="3" id="KW-0547">Nucleotide-binding</keyword>